<dbReference type="Proteomes" id="UP001216253">
    <property type="component" value="Unassembled WGS sequence"/>
</dbReference>
<dbReference type="Pfam" id="PF07372">
    <property type="entry name" value="DUF1491"/>
    <property type="match status" value="1"/>
</dbReference>
<keyword evidence="2" id="KW-1185">Reference proteome</keyword>
<sequence>MEPRIPAHLEVSALIRRVQAEGGFAAVLSKGERDAGTLMLVLTENGANSRVYERMPQADGTRAWHCSKRQDPENKQEFLDFLTRRGEQDPDLWIVELDIARGERFIGLPPTV</sequence>
<proteinExistence type="predicted"/>
<dbReference type="InterPro" id="IPR009964">
    <property type="entry name" value="DUF1491"/>
</dbReference>
<organism evidence="1 2">
    <name type="scientific">Novosphingobium album</name>
    <name type="common">ex Liu et al. 2023</name>
    <dbReference type="NCBI Taxonomy" id="3031130"/>
    <lineage>
        <taxon>Bacteria</taxon>
        <taxon>Pseudomonadati</taxon>
        <taxon>Pseudomonadota</taxon>
        <taxon>Alphaproteobacteria</taxon>
        <taxon>Sphingomonadales</taxon>
        <taxon>Sphingomonadaceae</taxon>
        <taxon>Novosphingobium</taxon>
    </lineage>
</organism>
<evidence type="ECO:0000313" key="1">
    <source>
        <dbReference type="EMBL" id="MDE8651762.1"/>
    </source>
</evidence>
<accession>A0ABT5WR68</accession>
<gene>
    <name evidence="1" type="ORF">PYV00_08505</name>
</gene>
<dbReference type="Gene3D" id="3.40.1530.20">
    <property type="entry name" value="Protein of unknown function (DUF1491)"/>
    <property type="match status" value="1"/>
</dbReference>
<reference evidence="1 2" key="1">
    <citation type="submission" date="2023-03" db="EMBL/GenBank/DDBJ databases">
        <title>NovoSphingobium album sp. nov. isolated from polycyclic aromatic hydrocarbons- and heavy-metal polluted soil.</title>
        <authorList>
            <person name="Liu Z."/>
            <person name="Wang K."/>
        </authorList>
    </citation>
    <scope>NUCLEOTIDE SEQUENCE [LARGE SCALE GENOMIC DNA]</scope>
    <source>
        <strain evidence="1 2">H3SJ31-1</strain>
    </source>
</reference>
<dbReference type="RefSeq" id="WP_275227931.1">
    <property type="nucleotide sequence ID" value="NZ_JARESE010000020.1"/>
</dbReference>
<dbReference type="EMBL" id="JARESE010000020">
    <property type="protein sequence ID" value="MDE8651762.1"/>
    <property type="molecule type" value="Genomic_DNA"/>
</dbReference>
<protein>
    <submittedName>
        <fullName evidence="1">DUF1491 family protein</fullName>
    </submittedName>
</protein>
<evidence type="ECO:0000313" key="2">
    <source>
        <dbReference type="Proteomes" id="UP001216253"/>
    </source>
</evidence>
<name>A0ABT5WR68_9SPHN</name>
<comment type="caution">
    <text evidence="1">The sequence shown here is derived from an EMBL/GenBank/DDBJ whole genome shotgun (WGS) entry which is preliminary data.</text>
</comment>